<dbReference type="Proteomes" id="UP000035514">
    <property type="component" value="Unassembled WGS sequence"/>
</dbReference>
<evidence type="ECO:0000313" key="2">
    <source>
        <dbReference type="Proteomes" id="UP000035514"/>
    </source>
</evidence>
<comment type="caution">
    <text evidence="1">The sequence shown here is derived from an EMBL/GenBank/DDBJ whole genome shotgun (WGS) entry which is preliminary data.</text>
</comment>
<dbReference type="EMBL" id="JAIQ01000050">
    <property type="protein sequence ID" value="KLE01896.1"/>
    <property type="molecule type" value="Genomic_DNA"/>
</dbReference>
<organism evidence="1 2">
    <name type="scientific">Aliarcobacter butzleri L348</name>
    <dbReference type="NCBI Taxonomy" id="1447256"/>
    <lineage>
        <taxon>Bacteria</taxon>
        <taxon>Pseudomonadati</taxon>
        <taxon>Campylobacterota</taxon>
        <taxon>Epsilonproteobacteria</taxon>
        <taxon>Campylobacterales</taxon>
        <taxon>Arcobacteraceae</taxon>
        <taxon>Aliarcobacter</taxon>
    </lineage>
</organism>
<dbReference type="Pfam" id="PF03864">
    <property type="entry name" value="Phage_cap_E"/>
    <property type="match status" value="1"/>
</dbReference>
<name>A0A0G9K605_9BACT</name>
<reference evidence="1 2" key="1">
    <citation type="submission" date="2014-01" db="EMBL/GenBank/DDBJ databases">
        <title>Development of a Comparative Genomic Fingerprinting Assay for High Resolution Genotyping of Arcobacter butzleri.</title>
        <authorList>
            <person name="Webb A.L."/>
            <person name="Inglis G.D."/>
            <person name="Kruczkiewicz P."/>
            <person name="Selinger L.B."/>
            <person name="Taboada E.N."/>
        </authorList>
    </citation>
    <scope>NUCLEOTIDE SEQUENCE [LARGE SCALE GENOMIC DNA]</scope>
    <source>
        <strain evidence="1 2">L348</strain>
    </source>
</reference>
<accession>A0A0G9K605</accession>
<dbReference type="AlphaFoldDB" id="A0A0G9K605"/>
<dbReference type="RefSeq" id="WP_046996174.1">
    <property type="nucleotide sequence ID" value="NZ_JAIQ01000050.1"/>
</dbReference>
<sequence>MKFKDVIKLWTLTTILTAIEQTKAVSSKIFDKYFKANAKPVMGNTATLKIRKGAGVVLETILPGAERLVKDLRDVYEITIKLPRFGLQDTILPHEINEFETLEGEAKAEAVSKKIATILKEHKDDYMTTLEFMCVGALFGKVVDGSGKVLFEFRSTATPIEFKNKEIDIALNEIDNALVEELGTEVPYEILCSNEFYNKVVAKAKTAGDFENKTASYIDEDGTRILVSHGKRFVPYRTSYTDENGNTKKFLKANEAIVIPKSEKVYEVVYGRADHTEAVKVAPKMFFAATPQELERGKGYAIDTEMKAMPYCTRPGALINLVFSN</sequence>
<protein>
    <submittedName>
        <fullName evidence="1">Uncharacterized protein</fullName>
    </submittedName>
</protein>
<gene>
    <name evidence="1" type="ORF">AA20_01925</name>
</gene>
<proteinExistence type="predicted"/>
<evidence type="ECO:0000313" key="1">
    <source>
        <dbReference type="EMBL" id="KLE01896.1"/>
    </source>
</evidence>
<dbReference type="PATRIC" id="fig|1447256.3.peg.370"/>
<dbReference type="InterPro" id="IPR005564">
    <property type="entry name" value="Major_capsid_GpE"/>
</dbReference>